<reference evidence="3 4" key="1">
    <citation type="submission" date="2020-01" db="EMBL/GenBank/DDBJ databases">
        <title>Paenibacillus soybeanensis sp. nov. isolated from the nodules of soybean (Glycine max(L.) Merr).</title>
        <authorList>
            <person name="Wang H."/>
        </authorList>
    </citation>
    <scope>NUCLEOTIDE SEQUENCE [LARGE SCALE GENOMIC DNA]</scope>
    <source>
        <strain evidence="3 4">T1</strain>
    </source>
</reference>
<dbReference type="Gene3D" id="1.10.260.40">
    <property type="entry name" value="lambda repressor-like DNA-binding domains"/>
    <property type="match status" value="1"/>
</dbReference>
<evidence type="ECO:0000256" key="1">
    <source>
        <dbReference type="ARBA" id="ARBA00023125"/>
    </source>
</evidence>
<dbReference type="SMART" id="SM00530">
    <property type="entry name" value="HTH_XRE"/>
    <property type="match status" value="1"/>
</dbReference>
<accession>A0ABW9XNG8</accession>
<protein>
    <submittedName>
        <fullName evidence="3">Cupin domain-containing protein</fullName>
    </submittedName>
</protein>
<gene>
    <name evidence="3" type="ORF">GT019_09855</name>
</gene>
<sequence length="186" mass="20598">MDIGTAIRAIRKRKNVTIAQICEDTGLSQGFMSQVETNKTSPSIATLENIAKALKVPLAYLLLQKEDRMQIVRRADRKVTTSGPERLKVEHLSAAKNMRMMLVEMPPGGSTGETPRAHEGEEVHLVIKGRIYAEQGEDAAEFGEGDSFSWNACTPHLVRNIGEETAVVLIAIYTETEQAEPYLELM</sequence>
<dbReference type="PROSITE" id="PS50943">
    <property type="entry name" value="HTH_CROC1"/>
    <property type="match status" value="1"/>
</dbReference>
<feature type="domain" description="HTH cro/C1-type" evidence="2">
    <location>
        <begin position="7"/>
        <end position="61"/>
    </location>
</feature>
<dbReference type="PANTHER" id="PTHR46797:SF2">
    <property type="entry name" value="TRANSCRIPTIONAL REGULATOR"/>
    <property type="match status" value="1"/>
</dbReference>
<dbReference type="InterPro" id="IPR001387">
    <property type="entry name" value="Cro/C1-type_HTH"/>
</dbReference>
<comment type="caution">
    <text evidence="3">The sequence shown here is derived from an EMBL/GenBank/DDBJ whole genome shotgun (WGS) entry which is preliminary data.</text>
</comment>
<dbReference type="CDD" id="cd00093">
    <property type="entry name" value="HTH_XRE"/>
    <property type="match status" value="1"/>
</dbReference>
<dbReference type="SUPFAM" id="SSF51182">
    <property type="entry name" value="RmlC-like cupins"/>
    <property type="match status" value="1"/>
</dbReference>
<dbReference type="PANTHER" id="PTHR46797">
    <property type="entry name" value="HTH-TYPE TRANSCRIPTIONAL REGULATOR"/>
    <property type="match status" value="1"/>
</dbReference>
<dbReference type="InterPro" id="IPR050807">
    <property type="entry name" value="TransReg_Diox_bact_type"/>
</dbReference>
<dbReference type="Proteomes" id="UP000665561">
    <property type="component" value="Unassembled WGS sequence"/>
</dbReference>
<dbReference type="InterPro" id="IPR014710">
    <property type="entry name" value="RmlC-like_jellyroll"/>
</dbReference>
<dbReference type="InterPro" id="IPR013096">
    <property type="entry name" value="Cupin_2"/>
</dbReference>
<evidence type="ECO:0000313" key="3">
    <source>
        <dbReference type="EMBL" id="NBD24178.1"/>
    </source>
</evidence>
<organism evidence="3 4">
    <name type="scientific">Paenibacillus glycinis</name>
    <dbReference type="NCBI Taxonomy" id="2697035"/>
    <lineage>
        <taxon>Bacteria</taxon>
        <taxon>Bacillati</taxon>
        <taxon>Bacillota</taxon>
        <taxon>Bacilli</taxon>
        <taxon>Bacillales</taxon>
        <taxon>Paenibacillaceae</taxon>
        <taxon>Paenibacillus</taxon>
    </lineage>
</organism>
<dbReference type="SUPFAM" id="SSF47413">
    <property type="entry name" value="lambda repressor-like DNA-binding domains"/>
    <property type="match status" value="1"/>
</dbReference>
<dbReference type="RefSeq" id="WP_161742985.1">
    <property type="nucleotide sequence ID" value="NZ_JAAAMV010000005.1"/>
</dbReference>
<keyword evidence="4" id="KW-1185">Reference proteome</keyword>
<dbReference type="InterPro" id="IPR011051">
    <property type="entry name" value="RmlC_Cupin_sf"/>
</dbReference>
<dbReference type="Pfam" id="PF01381">
    <property type="entry name" value="HTH_3"/>
    <property type="match status" value="1"/>
</dbReference>
<name>A0ABW9XNG8_9BACL</name>
<keyword evidence="1" id="KW-0238">DNA-binding</keyword>
<proteinExistence type="predicted"/>
<dbReference type="CDD" id="cd02209">
    <property type="entry name" value="cupin_XRE_C"/>
    <property type="match status" value="1"/>
</dbReference>
<evidence type="ECO:0000313" key="4">
    <source>
        <dbReference type="Proteomes" id="UP000665561"/>
    </source>
</evidence>
<dbReference type="Pfam" id="PF07883">
    <property type="entry name" value="Cupin_2"/>
    <property type="match status" value="1"/>
</dbReference>
<dbReference type="Gene3D" id="2.60.120.10">
    <property type="entry name" value="Jelly Rolls"/>
    <property type="match status" value="1"/>
</dbReference>
<evidence type="ECO:0000259" key="2">
    <source>
        <dbReference type="PROSITE" id="PS50943"/>
    </source>
</evidence>
<dbReference type="InterPro" id="IPR010982">
    <property type="entry name" value="Lambda_DNA-bd_dom_sf"/>
</dbReference>
<dbReference type="EMBL" id="JAAAMV010000005">
    <property type="protein sequence ID" value="NBD24178.1"/>
    <property type="molecule type" value="Genomic_DNA"/>
</dbReference>